<dbReference type="GO" id="GO:0003743">
    <property type="term" value="F:translation initiation factor activity"/>
    <property type="evidence" value="ECO:0007669"/>
    <property type="project" value="InterPro"/>
</dbReference>
<evidence type="ECO:0008006" key="8">
    <source>
        <dbReference type="Google" id="ProtNLM"/>
    </source>
</evidence>
<dbReference type="STRING" id="1344416.A0A139AT81"/>
<feature type="region of interest" description="Disordered" evidence="3">
    <location>
        <begin position="217"/>
        <end position="238"/>
    </location>
</feature>
<evidence type="ECO:0000256" key="3">
    <source>
        <dbReference type="SAM" id="MobiDB-lite"/>
    </source>
</evidence>
<evidence type="ECO:0000256" key="1">
    <source>
        <dbReference type="ARBA" id="ARBA00010359"/>
    </source>
</evidence>
<dbReference type="PROSITE" id="PS50296">
    <property type="entry name" value="SUI1"/>
    <property type="match status" value="1"/>
</dbReference>
<feature type="compositionally biased region" description="Polar residues" evidence="3">
    <location>
        <begin position="547"/>
        <end position="562"/>
    </location>
</feature>
<dbReference type="PROSITE" id="PS51925">
    <property type="entry name" value="SWIB_MDM2"/>
    <property type="match status" value="1"/>
</dbReference>
<dbReference type="Pfam" id="PF26292">
    <property type="entry name" value="PUA_elF2D"/>
    <property type="match status" value="1"/>
</dbReference>
<dbReference type="Pfam" id="PF17832">
    <property type="entry name" value="Pre-PUA"/>
    <property type="match status" value="1"/>
</dbReference>
<feature type="compositionally biased region" description="Basic and acidic residues" evidence="3">
    <location>
        <begin position="228"/>
        <end position="238"/>
    </location>
</feature>
<dbReference type="Pfam" id="PF01253">
    <property type="entry name" value="SUI1"/>
    <property type="match status" value="1"/>
</dbReference>
<dbReference type="PANTHER" id="PTHR12217">
    <property type="entry name" value="EUKARYOTIC TRANSLATION INITIATION FACTOR 2D"/>
    <property type="match status" value="1"/>
</dbReference>
<dbReference type="CDD" id="cd11610">
    <property type="entry name" value="eIF2D_N"/>
    <property type="match status" value="1"/>
</dbReference>
<dbReference type="Gene3D" id="3.10.400.20">
    <property type="match status" value="1"/>
</dbReference>
<proteinExistence type="inferred from homology"/>
<keyword evidence="2" id="KW-0963">Cytoplasm</keyword>
<dbReference type="InterPro" id="IPR041366">
    <property type="entry name" value="Pre-PUA"/>
</dbReference>
<dbReference type="InterPro" id="IPR048248">
    <property type="entry name" value="PUA_eIF2d-like"/>
</dbReference>
<dbReference type="CDD" id="cd21156">
    <property type="entry name" value="PUA_eIF2d-like"/>
    <property type="match status" value="1"/>
</dbReference>
<dbReference type="PANTHER" id="PTHR12217:SF4">
    <property type="entry name" value="EUKARYOTIC TRANSLATION INITIATION FACTOR 2D"/>
    <property type="match status" value="1"/>
</dbReference>
<feature type="compositionally biased region" description="Polar residues" evidence="3">
    <location>
        <begin position="595"/>
        <end position="606"/>
    </location>
</feature>
<dbReference type="CDD" id="cd11608">
    <property type="entry name" value="eIF2D_C"/>
    <property type="match status" value="1"/>
</dbReference>
<dbReference type="InterPro" id="IPR057429">
    <property type="entry name" value="WH_eIF2D"/>
</dbReference>
<dbReference type="InterPro" id="IPR039759">
    <property type="entry name" value="eIF2D_SUI1"/>
</dbReference>
<evidence type="ECO:0000313" key="7">
    <source>
        <dbReference type="Proteomes" id="UP000070544"/>
    </source>
</evidence>
<feature type="region of interest" description="Disordered" evidence="3">
    <location>
        <begin position="544"/>
        <end position="563"/>
    </location>
</feature>
<dbReference type="SUPFAM" id="SSF47592">
    <property type="entry name" value="SWIB/MDM2 domain"/>
    <property type="match status" value="1"/>
</dbReference>
<dbReference type="InterPro" id="IPR058886">
    <property type="entry name" value="SWIB_eIF2D"/>
</dbReference>
<dbReference type="InterPro" id="IPR036885">
    <property type="entry name" value="SWIB_MDM2_dom_sf"/>
</dbReference>
<dbReference type="InterPro" id="IPR048247">
    <property type="entry name" value="eIF2D_N"/>
</dbReference>
<protein>
    <recommendedName>
        <fullName evidence="8">Eukaryotic translation initiation factor 2D</fullName>
    </recommendedName>
</protein>
<dbReference type="Pfam" id="PF25304">
    <property type="entry name" value="WHD_eIF2D"/>
    <property type="match status" value="1"/>
</dbReference>
<sequence>MFKRPFQIKSQAPVRSSDRRKLRADILARFSPLLLEDDLNAAGWKTGDEVVHEKVETSNGNVVAIYRIHNQPWWFRAADERIYPSVYTLWLLPNSFVVLSTHAFVMGKLLGGADLMLPGVVIPKAGLPQLRPGDPVSVNVLDRKHPDGTPSLCVGQALVSTEDAKAEGMRGKGVYILHWTGDWLWKSGDKTKADVTEGTANEGVSDDDEGQEEVISDSAFDGDTVDVPVREEGFPSAEERIADVQDAEDTPNQDAIDEIASVATGPTYEDVDGLLQQALLQALKVKLLPVVESTREVLPMAGSTFFSAYIQTSVPGGGKVDVAKTSYKKLSKFLKAQDKRGLIKVKEMKGEVMITGINKLHPEIVSFQPFRQPKLSQGAASVPVASTAVPPEPAGSITVSNLYKPHGTGTKEVFAEAGKDVHVLYTASEVREVVQQYVKDKGLVHSEDPRKVKLDLYLVQLLGKEEQKQVDVIGRDELGKRFLEQCQSHYELVIPGEEPIVRKGAPPPILITIERRHGNKVVTKVSGLETYSIDPEKSAEDLRSRCGTGTTVQPQAGSNPTRPQYELIVQGSKAKEVCEYLDERWRVPFTGRGNAKSSSLIQVTDKVQNKRQ</sequence>
<dbReference type="PROSITE" id="PS50890">
    <property type="entry name" value="PUA"/>
    <property type="match status" value="1"/>
</dbReference>
<evidence type="ECO:0000259" key="4">
    <source>
        <dbReference type="PROSITE" id="PS50296"/>
    </source>
</evidence>
<dbReference type="SUPFAM" id="SSF88697">
    <property type="entry name" value="PUA domain-like"/>
    <property type="match status" value="1"/>
</dbReference>
<name>A0A139AT81_GONPJ</name>
<feature type="domain" description="SUI1" evidence="4">
    <location>
        <begin position="509"/>
        <end position="585"/>
    </location>
</feature>
<dbReference type="Gene3D" id="3.30.780.10">
    <property type="entry name" value="SUI1-like domain"/>
    <property type="match status" value="1"/>
</dbReference>
<dbReference type="Pfam" id="PF26291">
    <property type="entry name" value="SWIB_eIF2D"/>
    <property type="match status" value="1"/>
</dbReference>
<dbReference type="InterPro" id="IPR001950">
    <property type="entry name" value="SUI1"/>
</dbReference>
<evidence type="ECO:0000313" key="6">
    <source>
        <dbReference type="EMBL" id="KXS19919.1"/>
    </source>
</evidence>
<dbReference type="EMBL" id="KQ965737">
    <property type="protein sequence ID" value="KXS19919.1"/>
    <property type="molecule type" value="Genomic_DNA"/>
</dbReference>
<dbReference type="AlphaFoldDB" id="A0A139AT81"/>
<dbReference type="GO" id="GO:0001731">
    <property type="term" value="P:formation of translation preinitiation complex"/>
    <property type="evidence" value="ECO:0007669"/>
    <property type="project" value="InterPro"/>
</dbReference>
<dbReference type="Proteomes" id="UP000070544">
    <property type="component" value="Unassembled WGS sequence"/>
</dbReference>
<gene>
    <name evidence="6" type="ORF">M427DRAFT_52740</name>
</gene>
<dbReference type="InterPro" id="IPR039757">
    <property type="entry name" value="EIF2D"/>
</dbReference>
<dbReference type="SUPFAM" id="SSF55159">
    <property type="entry name" value="eIF1-like"/>
    <property type="match status" value="1"/>
</dbReference>
<accession>A0A139AT81</accession>
<evidence type="ECO:0000256" key="2">
    <source>
        <dbReference type="ARBA" id="ARBA00022490"/>
    </source>
</evidence>
<feature type="domain" description="DM2" evidence="5">
    <location>
        <begin position="402"/>
        <end position="485"/>
    </location>
</feature>
<organism evidence="6 7">
    <name type="scientific">Gonapodya prolifera (strain JEL478)</name>
    <name type="common">Monoblepharis prolifera</name>
    <dbReference type="NCBI Taxonomy" id="1344416"/>
    <lineage>
        <taxon>Eukaryota</taxon>
        <taxon>Fungi</taxon>
        <taxon>Fungi incertae sedis</taxon>
        <taxon>Chytridiomycota</taxon>
        <taxon>Chytridiomycota incertae sedis</taxon>
        <taxon>Monoblepharidomycetes</taxon>
        <taxon>Monoblepharidales</taxon>
        <taxon>Gonapodyaceae</taxon>
        <taxon>Gonapodya</taxon>
    </lineage>
</organism>
<dbReference type="InterPro" id="IPR003121">
    <property type="entry name" value="SWIB_MDM2_domain"/>
</dbReference>
<keyword evidence="7" id="KW-1185">Reference proteome</keyword>
<dbReference type="OMA" id="MFLKPYR"/>
<comment type="similarity">
    <text evidence="1">Belongs to the eIF2D family.</text>
</comment>
<dbReference type="OrthoDB" id="199771at2759"/>
<dbReference type="InterPro" id="IPR036877">
    <property type="entry name" value="SUI1_dom_sf"/>
</dbReference>
<evidence type="ECO:0000259" key="5">
    <source>
        <dbReference type="PROSITE" id="PS51925"/>
    </source>
</evidence>
<feature type="region of interest" description="Disordered" evidence="3">
    <location>
        <begin position="589"/>
        <end position="612"/>
    </location>
</feature>
<dbReference type="InterPro" id="IPR015947">
    <property type="entry name" value="PUA-like_sf"/>
</dbReference>
<reference evidence="6 7" key="1">
    <citation type="journal article" date="2015" name="Genome Biol. Evol.">
        <title>Phylogenomic analyses indicate that early fungi evolved digesting cell walls of algal ancestors of land plants.</title>
        <authorList>
            <person name="Chang Y."/>
            <person name="Wang S."/>
            <person name="Sekimoto S."/>
            <person name="Aerts A.L."/>
            <person name="Choi C."/>
            <person name="Clum A."/>
            <person name="LaButti K.M."/>
            <person name="Lindquist E.A."/>
            <person name="Yee Ngan C."/>
            <person name="Ohm R.A."/>
            <person name="Salamov A.A."/>
            <person name="Grigoriev I.V."/>
            <person name="Spatafora J.W."/>
            <person name="Berbee M.L."/>
        </authorList>
    </citation>
    <scope>NUCLEOTIDE SEQUENCE [LARGE SCALE GENOMIC DNA]</scope>
    <source>
        <strain evidence="6 7">JEL478</strain>
    </source>
</reference>